<evidence type="ECO:0000313" key="2">
    <source>
        <dbReference type="EMBL" id="KAI5335203.1"/>
    </source>
</evidence>
<keyword evidence="3" id="KW-1185">Reference proteome</keyword>
<name>A0AAD4W2N3_PRUDU</name>
<feature type="region of interest" description="Disordered" evidence="1">
    <location>
        <begin position="54"/>
        <end position="77"/>
    </location>
</feature>
<organism evidence="2 3">
    <name type="scientific">Prunus dulcis</name>
    <name type="common">Almond</name>
    <name type="synonym">Amygdalus dulcis</name>
    <dbReference type="NCBI Taxonomy" id="3755"/>
    <lineage>
        <taxon>Eukaryota</taxon>
        <taxon>Viridiplantae</taxon>
        <taxon>Streptophyta</taxon>
        <taxon>Embryophyta</taxon>
        <taxon>Tracheophyta</taxon>
        <taxon>Spermatophyta</taxon>
        <taxon>Magnoliopsida</taxon>
        <taxon>eudicotyledons</taxon>
        <taxon>Gunneridae</taxon>
        <taxon>Pentapetalae</taxon>
        <taxon>rosids</taxon>
        <taxon>fabids</taxon>
        <taxon>Rosales</taxon>
        <taxon>Rosaceae</taxon>
        <taxon>Amygdaloideae</taxon>
        <taxon>Amygdaleae</taxon>
        <taxon>Prunus</taxon>
    </lineage>
</organism>
<accession>A0AAD4W2N3</accession>
<evidence type="ECO:0000256" key="1">
    <source>
        <dbReference type="SAM" id="MobiDB-lite"/>
    </source>
</evidence>
<comment type="caution">
    <text evidence="2">The sequence shown here is derived from an EMBL/GenBank/DDBJ whole genome shotgun (WGS) entry which is preliminary data.</text>
</comment>
<proteinExistence type="predicted"/>
<dbReference type="EMBL" id="JAJFAZ020000004">
    <property type="protein sequence ID" value="KAI5335203.1"/>
    <property type="molecule type" value="Genomic_DNA"/>
</dbReference>
<dbReference type="AlphaFoldDB" id="A0AAD4W2N3"/>
<sequence>MEVPETKMVKIAAFLLKSRAAVWWDQLQKSRQGQARDSERKRLKLISDRRLWPAKQSHRFEQGKDASDNKDSGARVSSACNKEDLLVVGCQRGVRSISATADLLTAVQIFGFSISIWRAYADKLPSSIHVSWHSL</sequence>
<reference evidence="2 3" key="1">
    <citation type="journal article" date="2022" name="G3 (Bethesda)">
        <title>Whole-genome sequence and methylome profiling of the almond [Prunus dulcis (Mill.) D.A. Webb] cultivar 'Nonpareil'.</title>
        <authorList>
            <person name="D'Amico-Willman K.M."/>
            <person name="Ouma W.Z."/>
            <person name="Meulia T."/>
            <person name="Sideli G.M."/>
            <person name="Gradziel T.M."/>
            <person name="Fresnedo-Ramirez J."/>
        </authorList>
    </citation>
    <scope>NUCLEOTIDE SEQUENCE [LARGE SCALE GENOMIC DNA]</scope>
    <source>
        <strain evidence="2">Clone GOH B32 T37-40</strain>
    </source>
</reference>
<feature type="compositionally biased region" description="Basic and acidic residues" evidence="1">
    <location>
        <begin position="58"/>
        <end position="73"/>
    </location>
</feature>
<protein>
    <submittedName>
        <fullName evidence="2">Uncharacterized protein</fullName>
    </submittedName>
</protein>
<gene>
    <name evidence="2" type="ORF">L3X38_025336</name>
</gene>
<dbReference type="Proteomes" id="UP001054821">
    <property type="component" value="Chromosome 4"/>
</dbReference>
<evidence type="ECO:0000313" key="3">
    <source>
        <dbReference type="Proteomes" id="UP001054821"/>
    </source>
</evidence>